<dbReference type="AlphaFoldDB" id="A0A0L0N139"/>
<keyword evidence="3" id="KW-1185">Reference proteome</keyword>
<dbReference type="Proteomes" id="UP000036947">
    <property type="component" value="Unassembled WGS sequence"/>
</dbReference>
<sequence length="330" mass="35655">MNVQVVMAERSIDSNGWNLRIVCMSRQLPRHPNRGAASTSSNFSLGRSTPPSTSTSHRETRLLPSSRPLQASRQHVQKGHPSCSQAEAQVIGPALAAPVPPLDIPPPHAAHRRDPAQKGLPREHEAARPQHPVRARRRAALLPARRRRRHPAAPAPRAPLPAGLPDDPHRPRRHPLRALGRDPHGPRPDVQGGAAARRRRGHDARGGAGDGPARRCRGPMEQGAGQGGARRDHGGGQGGGVRGGHAGGWDRRGQGQGQGARGGGCALPGRRAVESGAGVRVRLGMGWRRRIEWWCDTCEFRHDDGGWGCRSREGRQGTAGDAHERDKWQH</sequence>
<protein>
    <submittedName>
        <fullName evidence="2">Uncharacterized protein</fullName>
    </submittedName>
</protein>
<feature type="compositionally biased region" description="Polar residues" evidence="1">
    <location>
        <begin position="36"/>
        <end position="47"/>
    </location>
</feature>
<feature type="region of interest" description="Disordered" evidence="1">
    <location>
        <begin position="306"/>
        <end position="330"/>
    </location>
</feature>
<feature type="compositionally biased region" description="Basic residues" evidence="1">
    <location>
        <begin position="131"/>
        <end position="151"/>
    </location>
</feature>
<feature type="region of interest" description="Disordered" evidence="1">
    <location>
        <begin position="30"/>
        <end position="270"/>
    </location>
</feature>
<dbReference type="EMBL" id="LFRF01000035">
    <property type="protein sequence ID" value="KND87500.1"/>
    <property type="molecule type" value="Genomic_DNA"/>
</dbReference>
<comment type="caution">
    <text evidence="2">The sequence shown here is derived from an EMBL/GenBank/DDBJ whole genome shotgun (WGS) entry which is preliminary data.</text>
</comment>
<name>A0A0L0N139_TOLOC</name>
<feature type="compositionally biased region" description="Gly residues" evidence="1">
    <location>
        <begin position="254"/>
        <end position="266"/>
    </location>
</feature>
<feature type="compositionally biased region" description="Basic and acidic residues" evidence="1">
    <location>
        <begin position="112"/>
        <end position="128"/>
    </location>
</feature>
<feature type="compositionally biased region" description="Gly residues" evidence="1">
    <location>
        <begin position="235"/>
        <end position="247"/>
    </location>
</feature>
<evidence type="ECO:0000313" key="2">
    <source>
        <dbReference type="EMBL" id="KND87500.1"/>
    </source>
</evidence>
<accession>A0A0L0N139</accession>
<evidence type="ECO:0000256" key="1">
    <source>
        <dbReference type="SAM" id="MobiDB-lite"/>
    </source>
</evidence>
<feature type="compositionally biased region" description="Pro residues" evidence="1">
    <location>
        <begin position="98"/>
        <end position="108"/>
    </location>
</feature>
<reference evidence="2 3" key="1">
    <citation type="journal article" date="2015" name="BMC Genomics">
        <title>The genome of the truffle-parasite Tolypocladium ophioglossoides and the evolution of antifungal peptaibiotics.</title>
        <authorList>
            <person name="Quandt C.A."/>
            <person name="Bushley K.E."/>
            <person name="Spatafora J.W."/>
        </authorList>
    </citation>
    <scope>NUCLEOTIDE SEQUENCE [LARGE SCALE GENOMIC DNA]</scope>
    <source>
        <strain evidence="2 3">CBS 100239</strain>
    </source>
</reference>
<evidence type="ECO:0000313" key="3">
    <source>
        <dbReference type="Proteomes" id="UP000036947"/>
    </source>
</evidence>
<gene>
    <name evidence="2" type="ORF">TOPH_07801</name>
</gene>
<organism evidence="2 3">
    <name type="scientific">Tolypocladium ophioglossoides (strain CBS 100239)</name>
    <name type="common">Snaketongue truffleclub</name>
    <name type="synonym">Elaphocordyceps ophioglossoides</name>
    <dbReference type="NCBI Taxonomy" id="1163406"/>
    <lineage>
        <taxon>Eukaryota</taxon>
        <taxon>Fungi</taxon>
        <taxon>Dikarya</taxon>
        <taxon>Ascomycota</taxon>
        <taxon>Pezizomycotina</taxon>
        <taxon>Sordariomycetes</taxon>
        <taxon>Hypocreomycetidae</taxon>
        <taxon>Hypocreales</taxon>
        <taxon>Ophiocordycipitaceae</taxon>
        <taxon>Tolypocladium</taxon>
    </lineage>
</organism>
<proteinExistence type="predicted"/>